<evidence type="ECO:0000256" key="7">
    <source>
        <dbReference type="ARBA" id="ARBA00023136"/>
    </source>
</evidence>
<keyword evidence="7 8" id="KW-0472">Membrane</keyword>
<feature type="transmembrane region" description="Helical" evidence="8">
    <location>
        <begin position="161"/>
        <end position="186"/>
    </location>
</feature>
<feature type="transmembrane region" description="Helical" evidence="8">
    <location>
        <begin position="39"/>
        <end position="59"/>
    </location>
</feature>
<feature type="transmembrane region" description="Helical" evidence="8">
    <location>
        <begin position="320"/>
        <end position="353"/>
    </location>
</feature>
<protein>
    <submittedName>
        <fullName evidence="9">Pheromone autoinducer 2 transporter</fullName>
    </submittedName>
</protein>
<comment type="subcellular location">
    <subcellularLocation>
        <location evidence="1">Cell membrane</location>
        <topology evidence="1">Multi-pass membrane protein</topology>
    </subcellularLocation>
</comment>
<keyword evidence="5 8" id="KW-0812">Transmembrane</keyword>
<feature type="transmembrane region" description="Helical" evidence="8">
    <location>
        <begin position="253"/>
        <end position="282"/>
    </location>
</feature>
<proteinExistence type="inferred from homology"/>
<evidence type="ECO:0000256" key="4">
    <source>
        <dbReference type="ARBA" id="ARBA00022475"/>
    </source>
</evidence>
<evidence type="ECO:0000256" key="1">
    <source>
        <dbReference type="ARBA" id="ARBA00004651"/>
    </source>
</evidence>
<feature type="transmembrane region" description="Helical" evidence="8">
    <location>
        <begin position="12"/>
        <end position="33"/>
    </location>
</feature>
<keyword evidence="3" id="KW-0813">Transport</keyword>
<comment type="similarity">
    <text evidence="2">Belongs to the autoinducer-2 exporter (AI-2E) (TC 2.A.86) family.</text>
</comment>
<dbReference type="GO" id="GO:0005886">
    <property type="term" value="C:plasma membrane"/>
    <property type="evidence" value="ECO:0007669"/>
    <property type="project" value="UniProtKB-SubCell"/>
</dbReference>
<dbReference type="InterPro" id="IPR002549">
    <property type="entry name" value="AI-2E-like"/>
</dbReference>
<feature type="transmembrane region" description="Helical" evidence="8">
    <location>
        <begin position="71"/>
        <end position="91"/>
    </location>
</feature>
<name>A0A6N3DG09_9FIRM</name>
<evidence type="ECO:0000256" key="5">
    <source>
        <dbReference type="ARBA" id="ARBA00022692"/>
    </source>
</evidence>
<dbReference type="EMBL" id="CACRUE010000033">
    <property type="protein sequence ID" value="VYU27830.1"/>
    <property type="molecule type" value="Genomic_DNA"/>
</dbReference>
<reference evidence="9" key="1">
    <citation type="submission" date="2019-11" db="EMBL/GenBank/DDBJ databases">
        <authorList>
            <person name="Feng L."/>
        </authorList>
    </citation>
    <scope>NUCLEOTIDE SEQUENCE</scope>
    <source>
        <strain evidence="9">IbartlettiiLFYP30</strain>
    </source>
</reference>
<evidence type="ECO:0000256" key="8">
    <source>
        <dbReference type="SAM" id="Phobius"/>
    </source>
</evidence>
<gene>
    <name evidence="9" type="ORF">IBLFYP30_02224</name>
</gene>
<dbReference type="Pfam" id="PF01594">
    <property type="entry name" value="AI-2E_transport"/>
    <property type="match status" value="1"/>
</dbReference>
<keyword evidence="6 8" id="KW-1133">Transmembrane helix</keyword>
<sequence>MHEKQIRKIFEGIIFLIFLVFILYRIGDIFGIFTNILSIVEPFLVGATIAFILSIPMNFLERKFPRLKRPLSLLLTFLIFILVILVLVFLIGPKLIDTITNIVNTVPESVESLRKLLQDTNINWDWVQDYLASIEIDWQSISNKVLSFFKDSFSSLFTSTFGVVTGVVSTIISTIISFIFAAYILISKEKLSVQLKKLLYAFLPEKIVDKMVEVGKLTHKTFTNFFTYQCIECLILGSMFFVTMVILRIPYALLISVMITIMALIPIFGLCIAFIIASILIVMVNPIKVIVFAILFAVLQQIEGNLIYPRVVGKSIGLPPIWVIFVITLGSKLMGIVGMILFIPLSSVIYTLLRKSVYKRIRNRKIPNDKWL</sequence>
<evidence type="ECO:0000256" key="3">
    <source>
        <dbReference type="ARBA" id="ARBA00022448"/>
    </source>
</evidence>
<dbReference type="GO" id="GO:0055085">
    <property type="term" value="P:transmembrane transport"/>
    <property type="evidence" value="ECO:0007669"/>
    <property type="project" value="TreeGrafter"/>
</dbReference>
<dbReference type="RefSeq" id="WP_421800664.1">
    <property type="nucleotide sequence ID" value="NZ_CACRUE010000033.1"/>
</dbReference>
<organism evidence="9">
    <name type="scientific">Intestinibacter bartlettii</name>
    <dbReference type="NCBI Taxonomy" id="261299"/>
    <lineage>
        <taxon>Bacteria</taxon>
        <taxon>Bacillati</taxon>
        <taxon>Bacillota</taxon>
        <taxon>Clostridia</taxon>
        <taxon>Peptostreptococcales</taxon>
        <taxon>Peptostreptococcaceae</taxon>
        <taxon>Intestinibacter</taxon>
    </lineage>
</organism>
<feature type="transmembrane region" description="Helical" evidence="8">
    <location>
        <begin position="289"/>
        <end position="308"/>
    </location>
</feature>
<feature type="transmembrane region" description="Helical" evidence="8">
    <location>
        <begin position="225"/>
        <end position="247"/>
    </location>
</feature>
<dbReference type="PANTHER" id="PTHR21716:SF53">
    <property type="entry name" value="PERMEASE PERM-RELATED"/>
    <property type="match status" value="1"/>
</dbReference>
<evidence type="ECO:0000256" key="2">
    <source>
        <dbReference type="ARBA" id="ARBA00009773"/>
    </source>
</evidence>
<accession>A0A6N3DG09</accession>
<evidence type="ECO:0000256" key="6">
    <source>
        <dbReference type="ARBA" id="ARBA00022989"/>
    </source>
</evidence>
<dbReference type="PANTHER" id="PTHR21716">
    <property type="entry name" value="TRANSMEMBRANE PROTEIN"/>
    <property type="match status" value="1"/>
</dbReference>
<keyword evidence="4" id="KW-1003">Cell membrane</keyword>
<dbReference type="AlphaFoldDB" id="A0A6N3DG09"/>
<evidence type="ECO:0000313" key="9">
    <source>
        <dbReference type="EMBL" id="VYU27830.1"/>
    </source>
</evidence>